<proteinExistence type="predicted"/>
<accession>A0A914R9R6</accession>
<keyword evidence="1" id="KW-1185">Reference proteome</keyword>
<sequence length="48" mass="5412">MRELPIVGRGFSRGFGISIQFRLNGARSSFHCLSIGATGHRDWDTTFR</sequence>
<dbReference type="AlphaFoldDB" id="A0A914R9R6"/>
<evidence type="ECO:0000313" key="1">
    <source>
        <dbReference type="Proteomes" id="UP000887564"/>
    </source>
</evidence>
<evidence type="ECO:0000313" key="2">
    <source>
        <dbReference type="WBParaSite" id="PEQ_0000144001-mRNA-1"/>
    </source>
</evidence>
<reference evidence="2" key="1">
    <citation type="submission" date="2022-11" db="UniProtKB">
        <authorList>
            <consortium name="WormBaseParasite"/>
        </authorList>
    </citation>
    <scope>IDENTIFICATION</scope>
</reference>
<protein>
    <submittedName>
        <fullName evidence="2">Uncharacterized protein</fullName>
    </submittedName>
</protein>
<organism evidence="1 2">
    <name type="scientific">Parascaris equorum</name>
    <name type="common">Equine roundworm</name>
    <dbReference type="NCBI Taxonomy" id="6256"/>
    <lineage>
        <taxon>Eukaryota</taxon>
        <taxon>Metazoa</taxon>
        <taxon>Ecdysozoa</taxon>
        <taxon>Nematoda</taxon>
        <taxon>Chromadorea</taxon>
        <taxon>Rhabditida</taxon>
        <taxon>Spirurina</taxon>
        <taxon>Ascaridomorpha</taxon>
        <taxon>Ascaridoidea</taxon>
        <taxon>Ascarididae</taxon>
        <taxon>Parascaris</taxon>
    </lineage>
</organism>
<dbReference type="WBParaSite" id="PEQ_0000144001-mRNA-1">
    <property type="protein sequence ID" value="PEQ_0000144001-mRNA-1"/>
    <property type="gene ID" value="PEQ_0000144001"/>
</dbReference>
<dbReference type="Proteomes" id="UP000887564">
    <property type="component" value="Unplaced"/>
</dbReference>
<name>A0A914R9R6_PAREQ</name>